<keyword evidence="5" id="KW-0472">Membrane</keyword>
<protein>
    <recommendedName>
        <fullName evidence="6">SURF1-like protein</fullName>
    </recommendedName>
</protein>
<dbReference type="GO" id="GO:0005886">
    <property type="term" value="C:plasma membrane"/>
    <property type="evidence" value="ECO:0007669"/>
    <property type="project" value="UniProtKB-SubCell"/>
</dbReference>
<evidence type="ECO:0000256" key="2">
    <source>
        <dbReference type="ARBA" id="ARBA00007165"/>
    </source>
</evidence>
<dbReference type="PROSITE" id="PS51257">
    <property type="entry name" value="PROKAR_LIPOPROTEIN"/>
    <property type="match status" value="1"/>
</dbReference>
<name>A0A852WEM1_9MICO</name>
<evidence type="ECO:0000256" key="4">
    <source>
        <dbReference type="ARBA" id="ARBA00022989"/>
    </source>
</evidence>
<accession>A0A852WEM1</accession>
<dbReference type="InterPro" id="IPR045214">
    <property type="entry name" value="Surf1/Surf4"/>
</dbReference>
<dbReference type="Pfam" id="PF02104">
    <property type="entry name" value="SURF1"/>
    <property type="match status" value="1"/>
</dbReference>
<evidence type="ECO:0000313" key="9">
    <source>
        <dbReference type="Proteomes" id="UP000573599"/>
    </source>
</evidence>
<comment type="subcellular location">
    <subcellularLocation>
        <location evidence="6">Cell membrane</location>
        <topology evidence="6">Multi-pass membrane protein</topology>
    </subcellularLocation>
    <subcellularLocation>
        <location evidence="1">Membrane</location>
    </subcellularLocation>
</comment>
<feature type="region of interest" description="Disordered" evidence="7">
    <location>
        <begin position="135"/>
        <end position="155"/>
    </location>
</feature>
<evidence type="ECO:0000256" key="1">
    <source>
        <dbReference type="ARBA" id="ARBA00004370"/>
    </source>
</evidence>
<comment type="caution">
    <text evidence="8">The sequence shown here is derived from an EMBL/GenBank/DDBJ whole genome shotgun (WGS) entry which is preliminary data.</text>
</comment>
<dbReference type="RefSeq" id="WP_179421816.1">
    <property type="nucleotide sequence ID" value="NZ_JACCAB010000001.1"/>
</dbReference>
<comment type="similarity">
    <text evidence="2 6">Belongs to the SURF1 family.</text>
</comment>
<keyword evidence="4" id="KW-1133">Transmembrane helix</keyword>
<dbReference type="InterPro" id="IPR002994">
    <property type="entry name" value="Surf1/Shy1"/>
</dbReference>
<dbReference type="EMBL" id="JACCAB010000001">
    <property type="protein sequence ID" value="NYG07468.1"/>
    <property type="molecule type" value="Genomic_DNA"/>
</dbReference>
<dbReference type="AlphaFoldDB" id="A0A852WEM1"/>
<gene>
    <name evidence="8" type="ORF">BJ986_001955</name>
</gene>
<sequence length="257" mass="27532">MLRTALKPRWLGLFALLLVIIAACTQLGLWQLHVAQDKGLADALRKAHEARPALVEAVIRPHQAFPNPQSNRAVTAIGTYAATDQFLVGPRRLGGRTGYWVVTPLDVTATGARLAVVRGFVTDVSRPVAPPAGPVSVDGSLAPGEAPAAAPSGVPGWPRPARGSIDFSLLVNDWRGELYNAFVFAQTESTGTGAAIPVPAGLERVPPPAVTGGLKWRNAAYALQWWVFGGFAAFMWFRMVREDALRDPALEGDPERE</sequence>
<evidence type="ECO:0000256" key="6">
    <source>
        <dbReference type="RuleBase" id="RU363076"/>
    </source>
</evidence>
<keyword evidence="6" id="KW-1003">Cell membrane</keyword>
<reference evidence="8 9" key="1">
    <citation type="submission" date="2020-07" db="EMBL/GenBank/DDBJ databases">
        <title>Sequencing the genomes of 1000 actinobacteria strains.</title>
        <authorList>
            <person name="Klenk H.-P."/>
        </authorList>
    </citation>
    <scope>NUCLEOTIDE SEQUENCE [LARGE SCALE GENOMIC DNA]</scope>
    <source>
        <strain evidence="8 9">DSM 23987</strain>
    </source>
</reference>
<feature type="compositionally biased region" description="Low complexity" evidence="7">
    <location>
        <begin position="142"/>
        <end position="155"/>
    </location>
</feature>
<dbReference type="PANTHER" id="PTHR23427:SF2">
    <property type="entry name" value="SURFEIT LOCUS PROTEIN 1"/>
    <property type="match status" value="1"/>
</dbReference>
<evidence type="ECO:0000313" key="8">
    <source>
        <dbReference type="EMBL" id="NYG07468.1"/>
    </source>
</evidence>
<evidence type="ECO:0000256" key="5">
    <source>
        <dbReference type="ARBA" id="ARBA00023136"/>
    </source>
</evidence>
<dbReference type="PANTHER" id="PTHR23427">
    <property type="entry name" value="SURFEIT LOCUS PROTEIN"/>
    <property type="match status" value="1"/>
</dbReference>
<organism evidence="8 9">
    <name type="scientific">Pedococcus badiiscoriae</name>
    <dbReference type="NCBI Taxonomy" id="642776"/>
    <lineage>
        <taxon>Bacteria</taxon>
        <taxon>Bacillati</taxon>
        <taxon>Actinomycetota</taxon>
        <taxon>Actinomycetes</taxon>
        <taxon>Micrococcales</taxon>
        <taxon>Intrasporangiaceae</taxon>
        <taxon>Pedococcus</taxon>
    </lineage>
</organism>
<dbReference type="Proteomes" id="UP000573599">
    <property type="component" value="Unassembled WGS sequence"/>
</dbReference>
<dbReference type="CDD" id="cd06662">
    <property type="entry name" value="SURF1"/>
    <property type="match status" value="1"/>
</dbReference>
<evidence type="ECO:0000256" key="3">
    <source>
        <dbReference type="ARBA" id="ARBA00022692"/>
    </source>
</evidence>
<keyword evidence="3" id="KW-0812">Transmembrane</keyword>
<dbReference type="PROSITE" id="PS50895">
    <property type="entry name" value="SURF1"/>
    <property type="match status" value="1"/>
</dbReference>
<proteinExistence type="inferred from homology"/>
<evidence type="ECO:0000256" key="7">
    <source>
        <dbReference type="SAM" id="MobiDB-lite"/>
    </source>
</evidence>
<keyword evidence="9" id="KW-1185">Reference proteome</keyword>